<evidence type="ECO:0000256" key="4">
    <source>
        <dbReference type="ARBA" id="ARBA00022679"/>
    </source>
</evidence>
<evidence type="ECO:0000256" key="3">
    <source>
        <dbReference type="ARBA" id="ARBA00009789"/>
    </source>
</evidence>
<dbReference type="GO" id="GO:0050518">
    <property type="term" value="F:2-C-methyl-D-erythritol 4-phosphate cytidylyltransferase activity"/>
    <property type="evidence" value="ECO:0007669"/>
    <property type="project" value="UniProtKB-EC"/>
</dbReference>
<keyword evidence="5 7" id="KW-0548">Nucleotidyltransferase</keyword>
<gene>
    <name evidence="7 8" type="primary">ispD</name>
    <name evidence="8" type="ORF">LU297_02495</name>
</gene>
<dbReference type="InterPro" id="IPR001228">
    <property type="entry name" value="IspD"/>
</dbReference>
<name>A0ABY6F5F9_9GAMM</name>
<feature type="site" description="Positions MEP for the nucleophilic attack" evidence="7">
    <location>
        <position position="210"/>
    </location>
</feature>
<protein>
    <recommendedName>
        <fullName evidence="7">2-C-methyl-D-erythritol 4-phosphate cytidylyltransferase</fullName>
        <ecNumber evidence="7">2.7.7.60</ecNumber>
    </recommendedName>
    <alternativeName>
        <fullName evidence="7">4-diphosphocytidyl-2C-methyl-D-erythritol synthase</fullName>
    </alternativeName>
    <alternativeName>
        <fullName evidence="7">MEP cytidylyltransferase</fullName>
        <shortName evidence="7">MCT</shortName>
    </alternativeName>
</protein>
<keyword evidence="9" id="KW-1185">Reference proteome</keyword>
<keyword evidence="6 7" id="KW-0414">Isoprene biosynthesis</keyword>
<feature type="site" description="Transition state stabilizer" evidence="7">
    <location>
        <position position="16"/>
    </location>
</feature>
<feature type="site" description="Positions MEP for the nucleophilic attack" evidence="7">
    <location>
        <position position="154"/>
    </location>
</feature>
<dbReference type="InterPro" id="IPR029044">
    <property type="entry name" value="Nucleotide-diphossugar_trans"/>
</dbReference>
<dbReference type="CDD" id="cd02516">
    <property type="entry name" value="CDP-ME_synthetase"/>
    <property type="match status" value="1"/>
</dbReference>
<dbReference type="PANTHER" id="PTHR32125">
    <property type="entry name" value="2-C-METHYL-D-ERYTHRITOL 4-PHOSPHATE CYTIDYLYLTRANSFERASE, CHLOROPLASTIC"/>
    <property type="match status" value="1"/>
</dbReference>
<comment type="function">
    <text evidence="7">Catalyzes the formation of 4-diphosphocytidyl-2-C-methyl-D-erythritol from CTP and 2-C-methyl-D-erythritol 4-phosphate (MEP).</text>
</comment>
<dbReference type="EMBL" id="CP089977">
    <property type="protein sequence ID" value="UXZ05337.1"/>
    <property type="molecule type" value="Genomic_DNA"/>
</dbReference>
<dbReference type="Gene3D" id="3.90.550.10">
    <property type="entry name" value="Spore Coat Polysaccharide Biosynthesis Protein SpsA, Chain A"/>
    <property type="match status" value="1"/>
</dbReference>
<evidence type="ECO:0000256" key="6">
    <source>
        <dbReference type="ARBA" id="ARBA00023229"/>
    </source>
</evidence>
<evidence type="ECO:0000313" key="8">
    <source>
        <dbReference type="EMBL" id="UXZ05337.1"/>
    </source>
</evidence>
<dbReference type="PROSITE" id="PS01295">
    <property type="entry name" value="ISPD"/>
    <property type="match status" value="1"/>
</dbReference>
<dbReference type="RefSeq" id="WP_263076838.1">
    <property type="nucleotide sequence ID" value="NZ_CP089977.1"/>
</dbReference>
<evidence type="ECO:0000256" key="7">
    <source>
        <dbReference type="HAMAP-Rule" id="MF_00108"/>
    </source>
</evidence>
<comment type="pathway">
    <text evidence="2 7">Isoprenoid biosynthesis; isopentenyl diphosphate biosynthesis via DXP pathway; isopentenyl diphosphate from 1-deoxy-D-xylulose 5-phosphate: step 2/6.</text>
</comment>
<dbReference type="NCBIfam" id="TIGR00453">
    <property type="entry name" value="ispD"/>
    <property type="match status" value="1"/>
</dbReference>
<dbReference type="Pfam" id="PF01128">
    <property type="entry name" value="IspD"/>
    <property type="match status" value="1"/>
</dbReference>
<comment type="similarity">
    <text evidence="3 7">Belongs to the IspD/TarI cytidylyltransferase family. IspD subfamily.</text>
</comment>
<dbReference type="HAMAP" id="MF_00108">
    <property type="entry name" value="IspD"/>
    <property type="match status" value="1"/>
</dbReference>
<dbReference type="EC" id="2.7.7.60" evidence="7"/>
<dbReference type="InterPro" id="IPR018294">
    <property type="entry name" value="ISPD_synthase_CS"/>
</dbReference>
<dbReference type="InterPro" id="IPR050088">
    <property type="entry name" value="IspD/TarI_cytidylyltransf_bact"/>
</dbReference>
<evidence type="ECO:0000256" key="5">
    <source>
        <dbReference type="ARBA" id="ARBA00022695"/>
    </source>
</evidence>
<comment type="catalytic activity">
    <reaction evidence="1 7">
        <text>2-C-methyl-D-erythritol 4-phosphate + CTP + H(+) = 4-CDP-2-C-methyl-D-erythritol + diphosphate</text>
        <dbReference type="Rhea" id="RHEA:13429"/>
        <dbReference type="ChEBI" id="CHEBI:15378"/>
        <dbReference type="ChEBI" id="CHEBI:33019"/>
        <dbReference type="ChEBI" id="CHEBI:37563"/>
        <dbReference type="ChEBI" id="CHEBI:57823"/>
        <dbReference type="ChEBI" id="CHEBI:58262"/>
        <dbReference type="EC" id="2.7.7.60"/>
    </reaction>
</comment>
<dbReference type="PANTHER" id="PTHR32125:SF4">
    <property type="entry name" value="2-C-METHYL-D-ERYTHRITOL 4-PHOSPHATE CYTIDYLYLTRANSFERASE, CHLOROPLASTIC"/>
    <property type="match status" value="1"/>
</dbReference>
<dbReference type="Proteomes" id="UP001063782">
    <property type="component" value="Chromosome"/>
</dbReference>
<feature type="site" description="Transition state stabilizer" evidence="7">
    <location>
        <position position="23"/>
    </location>
</feature>
<evidence type="ECO:0000313" key="9">
    <source>
        <dbReference type="Proteomes" id="UP001063782"/>
    </source>
</evidence>
<dbReference type="InterPro" id="IPR034683">
    <property type="entry name" value="IspD/TarI"/>
</dbReference>
<reference evidence="8" key="1">
    <citation type="submission" date="2021-12" db="EMBL/GenBank/DDBJ databases">
        <title>taxonomy of Moraxella sp. ZY201224.</title>
        <authorList>
            <person name="Li F."/>
        </authorList>
    </citation>
    <scope>NUCLEOTIDE SEQUENCE</scope>
    <source>
        <strain evidence="8">ZY201224</strain>
    </source>
</reference>
<keyword evidence="4 7" id="KW-0808">Transferase</keyword>
<evidence type="ECO:0000256" key="2">
    <source>
        <dbReference type="ARBA" id="ARBA00004787"/>
    </source>
</evidence>
<evidence type="ECO:0000256" key="1">
    <source>
        <dbReference type="ARBA" id="ARBA00001282"/>
    </source>
</evidence>
<organism evidence="8 9">
    <name type="scientific">Moraxella nasicaprae</name>
    <dbReference type="NCBI Taxonomy" id="2904122"/>
    <lineage>
        <taxon>Bacteria</taxon>
        <taxon>Pseudomonadati</taxon>
        <taxon>Pseudomonadota</taxon>
        <taxon>Gammaproteobacteria</taxon>
        <taxon>Moraxellales</taxon>
        <taxon>Moraxellaceae</taxon>
        <taxon>Moraxella</taxon>
    </lineage>
</organism>
<sequence>MQQIYGLIVAAGSGSRFGGQIPKQYQQVLGKSILAHSVARLNTPDVLDLTLVLAADDDFIDKTPLEFWSSIHRTTGGRERWQSVWAGVRAIRARGAKDDDWVLIHDAARPCLPMQDLQNILHYTGDAQGVILASPVVDTLKFAQDNHIVRTIDREHLWQALTPQMFRLQVLEQVLDFVQQHNLSITDEASALEQMGKPVAIIQGSKMNMKLTYADDLVLIEAILARYFLDV</sequence>
<proteinExistence type="inferred from homology"/>
<accession>A0ABY6F5F9</accession>
<dbReference type="SUPFAM" id="SSF53448">
    <property type="entry name" value="Nucleotide-diphospho-sugar transferases"/>
    <property type="match status" value="1"/>
</dbReference>